<reference evidence="2" key="1">
    <citation type="submission" date="2016-04" db="EMBL/GenBank/DDBJ databases">
        <authorList>
            <person name="Nguyen H.D."/>
            <person name="Samba Siva P."/>
            <person name="Cullis J."/>
            <person name="Levesque C.A."/>
            <person name="Hambleton S."/>
        </authorList>
    </citation>
    <scope>NUCLEOTIDE SEQUENCE</scope>
    <source>
        <strain evidence="2">DAOMC 236426</strain>
    </source>
</reference>
<feature type="compositionally biased region" description="Low complexity" evidence="1">
    <location>
        <begin position="449"/>
        <end position="459"/>
    </location>
</feature>
<dbReference type="Proteomes" id="UP000077684">
    <property type="component" value="Unassembled WGS sequence"/>
</dbReference>
<keyword evidence="3" id="KW-1185">Reference proteome</keyword>
<feature type="compositionally biased region" description="Low complexity" evidence="1">
    <location>
        <begin position="265"/>
        <end position="274"/>
    </location>
</feature>
<feature type="region of interest" description="Disordered" evidence="1">
    <location>
        <begin position="261"/>
        <end position="294"/>
    </location>
</feature>
<dbReference type="EMBL" id="LWDE02000493">
    <property type="protein sequence ID" value="KAE8247267.1"/>
    <property type="molecule type" value="Genomic_DNA"/>
</dbReference>
<evidence type="ECO:0000313" key="3">
    <source>
        <dbReference type="Proteomes" id="UP000077684"/>
    </source>
</evidence>
<accession>A0A8X7SWX6</accession>
<feature type="region of interest" description="Disordered" evidence="1">
    <location>
        <begin position="443"/>
        <end position="496"/>
    </location>
</feature>
<gene>
    <name evidence="2" type="ORF">A4X06_0g4582</name>
</gene>
<reference evidence="2" key="2">
    <citation type="journal article" date="2019" name="IMA Fungus">
        <title>Genome sequencing and comparison of five Tilletia species to identify candidate genes for the detection of regulated species infecting wheat.</title>
        <authorList>
            <person name="Nguyen H.D.T."/>
            <person name="Sultana T."/>
            <person name="Kesanakurti P."/>
            <person name="Hambleton S."/>
        </authorList>
    </citation>
    <scope>NUCLEOTIDE SEQUENCE</scope>
    <source>
        <strain evidence="2">DAOMC 236426</strain>
    </source>
</reference>
<feature type="region of interest" description="Disordered" evidence="1">
    <location>
        <begin position="526"/>
        <end position="564"/>
    </location>
</feature>
<dbReference type="AlphaFoldDB" id="A0A8X7SWX6"/>
<organism evidence="2 3">
    <name type="scientific">Tilletia controversa</name>
    <name type="common">dwarf bunt fungus</name>
    <dbReference type="NCBI Taxonomy" id="13291"/>
    <lineage>
        <taxon>Eukaryota</taxon>
        <taxon>Fungi</taxon>
        <taxon>Dikarya</taxon>
        <taxon>Basidiomycota</taxon>
        <taxon>Ustilaginomycotina</taxon>
        <taxon>Exobasidiomycetes</taxon>
        <taxon>Tilletiales</taxon>
        <taxon>Tilletiaceae</taxon>
        <taxon>Tilletia</taxon>
    </lineage>
</organism>
<feature type="compositionally biased region" description="Polar residues" evidence="1">
    <location>
        <begin position="469"/>
        <end position="485"/>
    </location>
</feature>
<proteinExistence type="predicted"/>
<protein>
    <submittedName>
        <fullName evidence="2">Uncharacterized protein</fullName>
    </submittedName>
</protein>
<evidence type="ECO:0000256" key="1">
    <source>
        <dbReference type="SAM" id="MobiDB-lite"/>
    </source>
</evidence>
<feature type="compositionally biased region" description="Gly residues" evidence="1">
    <location>
        <begin position="555"/>
        <end position="564"/>
    </location>
</feature>
<sequence length="564" mass="59013">MSSVLLNSVLAHELNDHQSRGSWKEDRMVLDTACFTLHVHRRSEADGISDLFDAADILAHHAAVSVQPPSNLSTPPPSSAGIAPLYSHHRALASPVYDVLLTDPRFGDAQLASCSAPSSAERTKTISLHNPETSVVFAKQGGTLAAFNQGEWRIEWEGDLLLRWKREGSGIGKASYQASVLRSPDPPISVGAYHPPSKKTPAIIQIYDHNFHRLEITDPRGLEIVMVQTAMILVDAEFDEDHKAPGSNPFLSTLVPRPPLDSFRSGASGSSSGAVLAHGQGGPAPGMQPSPSSTSLGTVAANEILVTPHGQINSYVSAALNLLQSESTGGHGCSLIELKATPGRPDAAQKAVAVAAAVKAGWHKRGSAEQELYQYVRTDDDQGQGKGTSAGTTQEDSSRRRIQLNGPPSSSVVTAPLATDPYASYQPPSTLSIILSKDRLPELEPKARPTSSGSAGFSPSSPPGRPIALNSNPGRGADSTGNNQPRLPPKTMSIRRNGRWVPEPVPAHPAGDTRLLSGGVVAAPLPGASAEESGSTAAGTAGKQHHGRRLLNKLGFGGGSGGGS</sequence>
<comment type="caution">
    <text evidence="2">The sequence shown here is derived from an EMBL/GenBank/DDBJ whole genome shotgun (WGS) entry which is preliminary data.</text>
</comment>
<name>A0A8X7SWX6_9BASI</name>
<feature type="region of interest" description="Disordered" evidence="1">
    <location>
        <begin position="378"/>
        <end position="415"/>
    </location>
</feature>
<evidence type="ECO:0000313" key="2">
    <source>
        <dbReference type="EMBL" id="KAE8247267.1"/>
    </source>
</evidence>
<feature type="compositionally biased region" description="Low complexity" evidence="1">
    <location>
        <begin position="527"/>
        <end position="542"/>
    </location>
</feature>